<keyword evidence="2" id="KW-0805">Transcription regulation</keyword>
<dbReference type="GO" id="GO:0016987">
    <property type="term" value="F:sigma factor activity"/>
    <property type="evidence" value="ECO:0007669"/>
    <property type="project" value="UniProtKB-KW"/>
</dbReference>
<keyword evidence="9" id="KW-1185">Reference proteome</keyword>
<dbReference type="RefSeq" id="WP_020442364.1">
    <property type="nucleotide sequence ID" value="NC_021663.1"/>
</dbReference>
<keyword evidence="3" id="KW-0731">Sigma factor</keyword>
<evidence type="ECO:0000256" key="5">
    <source>
        <dbReference type="ARBA" id="ARBA00023163"/>
    </source>
</evidence>
<evidence type="ECO:0000256" key="4">
    <source>
        <dbReference type="ARBA" id="ARBA00023125"/>
    </source>
</evidence>
<dbReference type="InterPro" id="IPR007627">
    <property type="entry name" value="RNA_pol_sigma70_r2"/>
</dbReference>
<evidence type="ECO:0000313" key="8">
    <source>
        <dbReference type="EMBL" id="AGP32016.1"/>
    </source>
</evidence>
<dbReference type="OrthoDB" id="9780326at2"/>
<keyword evidence="5" id="KW-0804">Transcription</keyword>
<dbReference type="EMBL" id="CP003696">
    <property type="protein sequence ID" value="AGP32016.1"/>
    <property type="molecule type" value="Genomic_DNA"/>
</dbReference>
<dbReference type="PANTHER" id="PTHR43133:SF46">
    <property type="entry name" value="RNA POLYMERASE SIGMA-70 FACTOR ECF SUBFAMILY"/>
    <property type="match status" value="1"/>
</dbReference>
<evidence type="ECO:0000259" key="6">
    <source>
        <dbReference type="Pfam" id="PF04542"/>
    </source>
</evidence>
<dbReference type="AlphaFoldDB" id="S4XHL5"/>
<dbReference type="PANTHER" id="PTHR43133">
    <property type="entry name" value="RNA POLYMERASE ECF-TYPE SIGMA FACTO"/>
    <property type="match status" value="1"/>
</dbReference>
<dbReference type="HOGENOM" id="CLU_047691_9_1_11"/>
<evidence type="ECO:0000313" key="9">
    <source>
        <dbReference type="Proteomes" id="UP000014809"/>
    </source>
</evidence>
<evidence type="ECO:0000256" key="2">
    <source>
        <dbReference type="ARBA" id="ARBA00023015"/>
    </source>
</evidence>
<accession>S4XHL5</accession>
<dbReference type="SUPFAM" id="SSF88946">
    <property type="entry name" value="Sigma2 domain of RNA polymerase sigma factors"/>
    <property type="match status" value="1"/>
</dbReference>
<keyword evidence="4" id="KW-0238">DNA-binding</keyword>
<dbReference type="InterPro" id="IPR013325">
    <property type="entry name" value="RNA_pol_sigma_r2"/>
</dbReference>
<organism evidence="8 9">
    <name type="scientific">Corynebacterium terpenotabidum Y-11</name>
    <dbReference type="NCBI Taxonomy" id="1200352"/>
    <lineage>
        <taxon>Bacteria</taxon>
        <taxon>Bacillati</taxon>
        <taxon>Actinomycetota</taxon>
        <taxon>Actinomycetes</taxon>
        <taxon>Mycobacteriales</taxon>
        <taxon>Corynebacteriaceae</taxon>
        <taxon>Corynebacterium</taxon>
    </lineage>
</organism>
<dbReference type="Pfam" id="PF04542">
    <property type="entry name" value="Sigma70_r2"/>
    <property type="match status" value="1"/>
</dbReference>
<dbReference type="PATRIC" id="fig|1200352.3.peg.2439"/>
<dbReference type="InterPro" id="IPR039425">
    <property type="entry name" value="RNA_pol_sigma-70-like"/>
</dbReference>
<dbReference type="InterPro" id="IPR014284">
    <property type="entry name" value="RNA_pol_sigma-70_dom"/>
</dbReference>
<protein>
    <submittedName>
        <fullName evidence="8">ECF-family sigma factor M</fullName>
    </submittedName>
</protein>
<dbReference type="Proteomes" id="UP000014809">
    <property type="component" value="Chromosome"/>
</dbReference>
<feature type="domain" description="RNA polymerase sigma factor 70 region 4 type 2" evidence="7">
    <location>
        <begin position="139"/>
        <end position="191"/>
    </location>
</feature>
<dbReference type="GO" id="GO:0003677">
    <property type="term" value="F:DNA binding"/>
    <property type="evidence" value="ECO:0007669"/>
    <property type="project" value="UniProtKB-KW"/>
</dbReference>
<dbReference type="Gene3D" id="1.10.1740.10">
    <property type="match status" value="1"/>
</dbReference>
<gene>
    <name evidence="8" type="ORF">A606_11885</name>
</gene>
<dbReference type="InterPro" id="IPR036388">
    <property type="entry name" value="WH-like_DNA-bd_sf"/>
</dbReference>
<dbReference type="CDD" id="cd06171">
    <property type="entry name" value="Sigma70_r4"/>
    <property type="match status" value="1"/>
</dbReference>
<reference evidence="8 9" key="1">
    <citation type="submission" date="2012-06" db="EMBL/GenBank/DDBJ databases">
        <title>Complete genome sequence of Corynebacterium terpenotabidum Y-11 (=DSM 44721).</title>
        <authorList>
            <person name="Ruckert C."/>
            <person name="Albersmeier A."/>
            <person name="Al-Dilaimi A."/>
            <person name="Szczepanowski R."/>
            <person name="Kalinowski J."/>
        </authorList>
    </citation>
    <scope>NUCLEOTIDE SEQUENCE [LARGE SCALE GENOMIC DNA]</scope>
    <source>
        <strain evidence="8 9">Y-11</strain>
    </source>
</reference>
<sequence>MTAVLPVPTPTDHRITELTDAQLLQRHCDGCRRAYRILLTRHERLLSWTLHHLRIAPEHHADILQEALLKVHRQAASFRGTGSAAAWLRTILTNTALSHLRDSGRRKEDVDPTDDGILDRLRRLPDPRAAEPGHSVERLILVDAVRALRPGLRDTVVLADLHGLSMEDVSARTGVPVGTVKSRLSRARRQLRDDLADAGLLPTVVRPRGYDRTP</sequence>
<dbReference type="KEGG" id="cter:A606_11885"/>
<proteinExistence type="inferred from homology"/>
<dbReference type="GO" id="GO:0006352">
    <property type="term" value="P:DNA-templated transcription initiation"/>
    <property type="evidence" value="ECO:0007669"/>
    <property type="project" value="InterPro"/>
</dbReference>
<comment type="similarity">
    <text evidence="1">Belongs to the sigma-70 factor family. ECF subfamily.</text>
</comment>
<dbReference type="NCBIfam" id="TIGR02937">
    <property type="entry name" value="sigma70-ECF"/>
    <property type="match status" value="1"/>
</dbReference>
<dbReference type="Gene3D" id="1.10.10.10">
    <property type="entry name" value="Winged helix-like DNA-binding domain superfamily/Winged helix DNA-binding domain"/>
    <property type="match status" value="1"/>
</dbReference>
<dbReference type="STRING" id="1200352.A606_11885"/>
<dbReference type="InterPro" id="IPR013249">
    <property type="entry name" value="RNA_pol_sigma70_r4_t2"/>
</dbReference>
<feature type="domain" description="RNA polymerase sigma-70 region 2" evidence="6">
    <location>
        <begin position="38"/>
        <end position="105"/>
    </location>
</feature>
<evidence type="ECO:0000256" key="1">
    <source>
        <dbReference type="ARBA" id="ARBA00010641"/>
    </source>
</evidence>
<dbReference type="Pfam" id="PF08281">
    <property type="entry name" value="Sigma70_r4_2"/>
    <property type="match status" value="1"/>
</dbReference>
<evidence type="ECO:0000256" key="3">
    <source>
        <dbReference type="ARBA" id="ARBA00023082"/>
    </source>
</evidence>
<dbReference type="InterPro" id="IPR013324">
    <property type="entry name" value="RNA_pol_sigma_r3/r4-like"/>
</dbReference>
<name>S4XHL5_9CORY</name>
<dbReference type="eggNOG" id="COG1595">
    <property type="taxonomic scope" value="Bacteria"/>
</dbReference>
<dbReference type="SUPFAM" id="SSF88659">
    <property type="entry name" value="Sigma3 and sigma4 domains of RNA polymerase sigma factors"/>
    <property type="match status" value="1"/>
</dbReference>
<evidence type="ECO:0000259" key="7">
    <source>
        <dbReference type="Pfam" id="PF08281"/>
    </source>
</evidence>